<dbReference type="GO" id="GO:0005737">
    <property type="term" value="C:cytoplasm"/>
    <property type="evidence" value="ECO:0007669"/>
    <property type="project" value="TreeGrafter"/>
</dbReference>
<accession>A0A7R8ZQU4</accession>
<feature type="coiled-coil region" evidence="9">
    <location>
        <begin position="964"/>
        <end position="1147"/>
    </location>
</feature>
<dbReference type="Gene3D" id="1.20.120.720">
    <property type="entry name" value="Myosin VI head, motor domain, U50 subdomain"/>
    <property type="match status" value="1"/>
</dbReference>
<organism evidence="11">
    <name type="scientific">Cyprideis torosa</name>
    <dbReference type="NCBI Taxonomy" id="163714"/>
    <lineage>
        <taxon>Eukaryota</taxon>
        <taxon>Metazoa</taxon>
        <taxon>Ecdysozoa</taxon>
        <taxon>Arthropoda</taxon>
        <taxon>Crustacea</taxon>
        <taxon>Oligostraca</taxon>
        <taxon>Ostracoda</taxon>
        <taxon>Podocopa</taxon>
        <taxon>Podocopida</taxon>
        <taxon>Cytherocopina</taxon>
        <taxon>Cytheroidea</taxon>
        <taxon>Cytherideidae</taxon>
        <taxon>Cyprideis</taxon>
    </lineage>
</organism>
<sequence>MPMTKRLKKKHLKYEVFDPLQERYTRAGLVGQEQDKDCFIQNARVWIEDPNSVWTRAKVLKDFQSDELLVEREDNGEEIRIPVKSSAELPPLCNPDILIGENDLTALSYLHEPAVLHNIKVRFEDQNNIYTYCGIVLVAVNPYQELPIYGNGTIMAYRAQRGQDMSAVEPHIFAVAEEAYTQMERFNKDQSIIVSGESGAGKTVSAKYAMRYFATVSGSADDSEVEQKVLASNPIMEAIGNAKTTRNDNSSRFGKYIGIDFNKNQCIIGANMRTYLLEKSRVVFQAPGERNYHIFYQMCAGRDILAAEGLKFGLEHQNNFEYLKQGESPDIVGIVDANELEVTRNALRTLGFNEQTMAKVFQVLAAILHLGNVRIMEGAGKAHQLGRLPHLKLACELFGVELEAMRKWLRHRQIVSMKEVFTKMMGAKEAVFARDALAKHVYALLFSWIVSQINRTLAPSSKKTVRFIGVLDIYGFETFDVNSFEQFCINYANEKLQQQFCLHVFKLEQDEYLKEDISWTHIDFYDNQPCIDLIEGKLGILDLLDEECKMPKGSDKSWVEKLYDKCKSSQHFAKPRLSNTSYIVSHFADKVTYECYGFLEKNRDTVLEEQMNLLKESRVDFVSKLFLDEPEKPKPLPRGGGSGLGPSTPKAPGRTSQALTPGRTSQAMASGKNKSQQQMRKSVGSQFRDSLALLMETLNATTPHYVRCIKPNDDKEAFSFEPRRAVQQLRACGVLETIRISAAGFPSRWSYEDFFDRYRVLIQTQDINRKDLKSTCEKILTDVIRDEDKYKFGKTKIFFRAGQLAYLEKLRSEKRLACCVLIQKNIRMFIQRKKYLEIRRSVLVIQSRIRGMQARKLAQHLRETRAAIILQKHVRRFLAQRAFLRTKATVLGLQRFTRGLLARKNYLMLKYIAKATIIQAHVRGWLARRAKAAYLRKIVLAQCCIRRFLARRQLKKLKVEARSVEHQRKLNKGLENKIMQLQGRIDDLTKDNNALKNLEKDYAKLQQDVASLKTLQNQVKELSKRLQESQGENSKLIQELEKERSEKMDLLQEKTQLELERKEMLNENMKTVQQQETILGEKGALEVKCKALEEKVQDLEMRALQAANAARTDSDYLSRTQELIIRNADLEQQVKNLKLQVASLGNGHARMPSDVSGFSEHGDVDSDMGYGSTRTRDSTVERVSVADIKWGKESDVLVNGDGGRRLLGPPLEDGENSLEHGHMQNIKIQELEMENDRLKQRLHGLQTAFNSGDDNSNAIRDELVAQNDALQEELERRREECIQLRSVLADRVRSSSPTPAEEGETDAMTAADFAAAMDAQKTTN</sequence>
<keyword evidence="3 8" id="KW-0067">ATP-binding</keyword>
<dbReference type="Pfam" id="PF00612">
    <property type="entry name" value="IQ"/>
    <property type="match status" value="4"/>
</dbReference>
<feature type="coiled-coil region" evidence="9">
    <location>
        <begin position="1228"/>
        <end position="1287"/>
    </location>
</feature>
<keyword evidence="2 8" id="KW-0547">Nucleotide-binding</keyword>
<dbReference type="GO" id="GO:0016459">
    <property type="term" value="C:myosin complex"/>
    <property type="evidence" value="ECO:0007669"/>
    <property type="project" value="UniProtKB-KW"/>
</dbReference>
<feature type="region of interest" description="Actin-binding" evidence="8">
    <location>
        <begin position="691"/>
        <end position="713"/>
    </location>
</feature>
<evidence type="ECO:0000256" key="1">
    <source>
        <dbReference type="ARBA" id="ARBA00008314"/>
    </source>
</evidence>
<evidence type="ECO:0000256" key="8">
    <source>
        <dbReference type="PROSITE-ProRule" id="PRU00782"/>
    </source>
</evidence>
<keyword evidence="6 8" id="KW-0505">Motor protein</keyword>
<dbReference type="SUPFAM" id="SSF52540">
    <property type="entry name" value="P-loop containing nucleoside triphosphate hydrolases"/>
    <property type="match status" value="3"/>
</dbReference>
<dbReference type="Gene3D" id="6.20.240.20">
    <property type="match status" value="1"/>
</dbReference>
<feature type="compositionally biased region" description="Polar residues" evidence="10">
    <location>
        <begin position="654"/>
        <end position="682"/>
    </location>
</feature>
<dbReference type="PROSITE" id="PS51456">
    <property type="entry name" value="MYOSIN_MOTOR"/>
    <property type="match status" value="1"/>
</dbReference>
<dbReference type="InterPro" id="IPR000048">
    <property type="entry name" value="IQ_motif_EF-hand-BS"/>
</dbReference>
<dbReference type="Gene3D" id="3.40.850.10">
    <property type="entry name" value="Kinesin motor domain"/>
    <property type="match status" value="1"/>
</dbReference>
<dbReference type="SMART" id="SM00015">
    <property type="entry name" value="IQ"/>
    <property type="match status" value="6"/>
</dbReference>
<evidence type="ECO:0000256" key="6">
    <source>
        <dbReference type="ARBA" id="ARBA00023175"/>
    </source>
</evidence>
<feature type="non-terminal residue" evidence="11">
    <location>
        <position position="1"/>
    </location>
</feature>
<dbReference type="SUPFAM" id="SSF50084">
    <property type="entry name" value="Myosin S1 fragment, N-terminal domain"/>
    <property type="match status" value="1"/>
</dbReference>
<feature type="region of interest" description="Disordered" evidence="10">
    <location>
        <begin position="1290"/>
        <end position="1324"/>
    </location>
</feature>
<keyword evidence="5 8" id="KW-0518">Myosin</keyword>
<dbReference type="InterPro" id="IPR027417">
    <property type="entry name" value="P-loop_NTPase"/>
</dbReference>
<dbReference type="PANTHER" id="PTHR13140:SF706">
    <property type="entry name" value="DILUTE CLASS UNCONVENTIONAL MYOSIN, ISOFORM C"/>
    <property type="match status" value="1"/>
</dbReference>
<reference evidence="11" key="1">
    <citation type="submission" date="2020-11" db="EMBL/GenBank/DDBJ databases">
        <authorList>
            <person name="Tran Van P."/>
        </authorList>
    </citation>
    <scope>NUCLEOTIDE SEQUENCE</scope>
</reference>
<dbReference type="InterPro" id="IPR058662">
    <property type="entry name" value="Myo5a/b_dom"/>
</dbReference>
<dbReference type="PROSITE" id="PS50096">
    <property type="entry name" value="IQ"/>
    <property type="match status" value="3"/>
</dbReference>
<evidence type="ECO:0000313" key="11">
    <source>
        <dbReference type="EMBL" id="CAD7228208.1"/>
    </source>
</evidence>
<dbReference type="PRINTS" id="PR00193">
    <property type="entry name" value="MYOSINHEAVY"/>
</dbReference>
<evidence type="ECO:0000256" key="10">
    <source>
        <dbReference type="SAM" id="MobiDB-lite"/>
    </source>
</evidence>
<dbReference type="EMBL" id="OB661432">
    <property type="protein sequence ID" value="CAD7228208.1"/>
    <property type="molecule type" value="Genomic_DNA"/>
</dbReference>
<dbReference type="Pfam" id="PF25966">
    <property type="entry name" value="Myo5a"/>
    <property type="match status" value="1"/>
</dbReference>
<dbReference type="GO" id="GO:0016020">
    <property type="term" value="C:membrane"/>
    <property type="evidence" value="ECO:0007669"/>
    <property type="project" value="TreeGrafter"/>
</dbReference>
<feature type="binding site" evidence="8">
    <location>
        <begin position="196"/>
        <end position="203"/>
    </location>
    <ligand>
        <name>ATP</name>
        <dbReference type="ChEBI" id="CHEBI:30616"/>
    </ligand>
</feature>
<dbReference type="FunFam" id="1.10.10.820:FF:000001">
    <property type="entry name" value="Myosin heavy chain"/>
    <property type="match status" value="1"/>
</dbReference>
<feature type="region of interest" description="Disordered" evidence="10">
    <location>
        <begin position="630"/>
        <end position="682"/>
    </location>
</feature>
<dbReference type="InterPro" id="IPR036103">
    <property type="entry name" value="MYSc_Myo5"/>
</dbReference>
<keyword evidence="4" id="KW-0112">Calmodulin-binding</keyword>
<dbReference type="GO" id="GO:0009888">
    <property type="term" value="P:tissue development"/>
    <property type="evidence" value="ECO:0007669"/>
    <property type="project" value="UniProtKB-ARBA"/>
</dbReference>
<name>A0A7R8ZQU4_9CRUS</name>
<keyword evidence="7 8" id="KW-0009">Actin-binding</keyword>
<dbReference type="Gene3D" id="1.20.5.190">
    <property type="match status" value="3"/>
</dbReference>
<dbReference type="Gene3D" id="1.10.10.820">
    <property type="match status" value="1"/>
</dbReference>
<dbReference type="GO" id="GO:0048513">
    <property type="term" value="P:animal organ development"/>
    <property type="evidence" value="ECO:0007669"/>
    <property type="project" value="UniProtKB-ARBA"/>
</dbReference>
<gene>
    <name evidence="11" type="ORF">CTOB1V02_LOCUS6097</name>
</gene>
<dbReference type="PANTHER" id="PTHR13140">
    <property type="entry name" value="MYOSIN"/>
    <property type="match status" value="1"/>
</dbReference>
<dbReference type="GO" id="GO:0000146">
    <property type="term" value="F:microfilament motor activity"/>
    <property type="evidence" value="ECO:0007669"/>
    <property type="project" value="TreeGrafter"/>
</dbReference>
<dbReference type="InterPro" id="IPR036961">
    <property type="entry name" value="Kinesin_motor_dom_sf"/>
</dbReference>
<comment type="similarity">
    <text evidence="1 8">Belongs to the TRAFAC class myosin-kinesin ATPase superfamily. Myosin family.</text>
</comment>
<feature type="compositionally biased region" description="Low complexity" evidence="10">
    <location>
        <begin position="1306"/>
        <end position="1324"/>
    </location>
</feature>
<dbReference type="GO" id="GO:0048731">
    <property type="term" value="P:system development"/>
    <property type="evidence" value="ECO:0007669"/>
    <property type="project" value="UniProtKB-ARBA"/>
</dbReference>
<evidence type="ECO:0000256" key="7">
    <source>
        <dbReference type="ARBA" id="ARBA00023203"/>
    </source>
</evidence>
<evidence type="ECO:0000256" key="2">
    <source>
        <dbReference type="ARBA" id="ARBA00022741"/>
    </source>
</evidence>
<evidence type="ECO:0000256" key="5">
    <source>
        <dbReference type="ARBA" id="ARBA00023123"/>
    </source>
</evidence>
<dbReference type="Pfam" id="PF00063">
    <property type="entry name" value="Myosin_head"/>
    <property type="match status" value="1"/>
</dbReference>
<evidence type="ECO:0000256" key="3">
    <source>
        <dbReference type="ARBA" id="ARBA00022840"/>
    </source>
</evidence>
<evidence type="ECO:0000256" key="9">
    <source>
        <dbReference type="SAM" id="Coils"/>
    </source>
</evidence>
<dbReference type="GO" id="GO:0051015">
    <property type="term" value="F:actin filament binding"/>
    <property type="evidence" value="ECO:0007669"/>
    <property type="project" value="TreeGrafter"/>
</dbReference>
<dbReference type="InterPro" id="IPR001609">
    <property type="entry name" value="Myosin_head_motor_dom-like"/>
</dbReference>
<dbReference type="SMART" id="SM00242">
    <property type="entry name" value="MYSc"/>
    <property type="match status" value="1"/>
</dbReference>
<dbReference type="CDD" id="cd01380">
    <property type="entry name" value="MYSc_Myo5"/>
    <property type="match status" value="1"/>
</dbReference>
<dbReference type="Gene3D" id="1.20.58.530">
    <property type="match status" value="1"/>
</dbReference>
<protein>
    <submittedName>
        <fullName evidence="11">Uncharacterized protein</fullName>
    </submittedName>
</protein>
<proteinExistence type="inferred from homology"/>
<keyword evidence="9" id="KW-0175">Coiled coil</keyword>
<dbReference type="GO" id="GO:0007015">
    <property type="term" value="P:actin filament organization"/>
    <property type="evidence" value="ECO:0007669"/>
    <property type="project" value="TreeGrafter"/>
</dbReference>
<dbReference type="OrthoDB" id="6108017at2759"/>
<feature type="region of interest" description="Disordered" evidence="10">
    <location>
        <begin position="1152"/>
        <end position="1175"/>
    </location>
</feature>
<evidence type="ECO:0000256" key="4">
    <source>
        <dbReference type="ARBA" id="ARBA00022860"/>
    </source>
</evidence>
<dbReference type="GO" id="GO:0005524">
    <property type="term" value="F:ATP binding"/>
    <property type="evidence" value="ECO:0007669"/>
    <property type="project" value="UniProtKB-UniRule"/>
</dbReference>